<evidence type="ECO:0000313" key="3">
    <source>
        <dbReference type="EMBL" id="KNZ49456.1"/>
    </source>
</evidence>
<protein>
    <submittedName>
        <fullName evidence="3">Uncharacterized protein</fullName>
    </submittedName>
</protein>
<feature type="region of interest" description="Disordered" evidence="1">
    <location>
        <begin position="130"/>
        <end position="194"/>
    </location>
</feature>
<dbReference type="AlphaFoldDB" id="A0A0L6ULQ8"/>
<feature type="compositionally biased region" description="Polar residues" evidence="1">
    <location>
        <begin position="164"/>
        <end position="176"/>
    </location>
</feature>
<dbReference type="STRING" id="27349.A0A0L6ULQ8"/>
<feature type="transmembrane region" description="Helical" evidence="2">
    <location>
        <begin position="413"/>
        <end position="437"/>
    </location>
</feature>
<organism evidence="3 4">
    <name type="scientific">Puccinia sorghi</name>
    <dbReference type="NCBI Taxonomy" id="27349"/>
    <lineage>
        <taxon>Eukaryota</taxon>
        <taxon>Fungi</taxon>
        <taxon>Dikarya</taxon>
        <taxon>Basidiomycota</taxon>
        <taxon>Pucciniomycotina</taxon>
        <taxon>Pucciniomycetes</taxon>
        <taxon>Pucciniales</taxon>
        <taxon>Pucciniaceae</taxon>
        <taxon>Puccinia</taxon>
    </lineage>
</organism>
<name>A0A0L6ULQ8_9BASI</name>
<comment type="caution">
    <text evidence="3">The sequence shown here is derived from an EMBL/GenBank/DDBJ whole genome shotgun (WGS) entry which is preliminary data.</text>
</comment>
<dbReference type="Proteomes" id="UP000037035">
    <property type="component" value="Unassembled WGS sequence"/>
</dbReference>
<keyword evidence="4" id="KW-1185">Reference proteome</keyword>
<keyword evidence="2" id="KW-0472">Membrane</keyword>
<sequence>MEEDTTFSSSGIKKFANYNSSVPPILLRSRQASKAEYVTSCANLADKLGQAMGLSHYIPEERQIYFCQLLILVYYNTDYSNFADVSKGKTIPVDHLIDFKNEISLTYSSLAPTLTRADLSTTFSAAKSTAEWQLPTSQKEPNSTGPANTTNQPLSHSPPPPMVNLQTATNTDSNALGTEPAGEHSVPSTLTPQRGPISSILNDSIWAELSLVHSEATHNFWLKEIQRYCKCEILLWFSPGLIKISNLKSINLAELKANRNFKLLKSHLKTLSQNVSCLIAQPFTAALVILVLFFKHSFLICYKHPLVLLLLDIQKPEKVYLSQWANCIASLIQFTSLEFSIIPPYLNNFYNDNLDSHLGILKFLISSIVSVTRTHNQHFHYLLNHKRFHKRRSWTNITCNITTHLFDFNLLQVFWYFGFGLLELSVYIGSLFIDSFLNPNCHFYFHKLKIIQISQEITADSLFHSKKFPKKQVSNPLCHHFQMSGLFFPPKTLSWFNCYPCFLSCPFPK</sequence>
<reference evidence="3 4" key="1">
    <citation type="submission" date="2015-08" db="EMBL/GenBank/DDBJ databases">
        <title>Next Generation Sequencing and Analysis of the Genome of Puccinia sorghi L Schw, the Causal Agent of Maize Common Rust.</title>
        <authorList>
            <person name="Rochi L."/>
            <person name="Burguener G."/>
            <person name="Darino M."/>
            <person name="Turjanski A."/>
            <person name="Kreff E."/>
            <person name="Dieguez M.J."/>
            <person name="Sacco F."/>
        </authorList>
    </citation>
    <scope>NUCLEOTIDE SEQUENCE [LARGE SCALE GENOMIC DNA]</scope>
    <source>
        <strain evidence="3 4">RO10H11247</strain>
    </source>
</reference>
<evidence type="ECO:0000256" key="2">
    <source>
        <dbReference type="SAM" id="Phobius"/>
    </source>
</evidence>
<accession>A0A0L6ULQ8</accession>
<feature type="compositionally biased region" description="Polar residues" evidence="1">
    <location>
        <begin position="130"/>
        <end position="155"/>
    </location>
</feature>
<keyword evidence="2" id="KW-1133">Transmembrane helix</keyword>
<dbReference type="VEuPathDB" id="FungiDB:VP01_49g1"/>
<dbReference type="EMBL" id="LAVV01010165">
    <property type="protein sequence ID" value="KNZ49456.1"/>
    <property type="molecule type" value="Genomic_DNA"/>
</dbReference>
<proteinExistence type="predicted"/>
<gene>
    <name evidence="3" type="ORF">VP01_49g1</name>
</gene>
<evidence type="ECO:0000313" key="4">
    <source>
        <dbReference type="Proteomes" id="UP000037035"/>
    </source>
</evidence>
<evidence type="ECO:0000256" key="1">
    <source>
        <dbReference type="SAM" id="MobiDB-lite"/>
    </source>
</evidence>
<keyword evidence="2" id="KW-0812">Transmembrane</keyword>